<evidence type="ECO:0000259" key="1">
    <source>
        <dbReference type="Pfam" id="PF03364"/>
    </source>
</evidence>
<comment type="caution">
    <text evidence="2">The sequence shown here is derived from an EMBL/GenBank/DDBJ whole genome shotgun (WGS) entry which is preliminary data.</text>
</comment>
<reference evidence="3" key="1">
    <citation type="journal article" date="2019" name="Int. J. Syst. Evol. Microbiol.">
        <title>The Global Catalogue of Microorganisms (GCM) 10K type strain sequencing project: providing services to taxonomists for standard genome sequencing and annotation.</title>
        <authorList>
            <consortium name="The Broad Institute Genomics Platform"/>
            <consortium name="The Broad Institute Genome Sequencing Center for Infectious Disease"/>
            <person name="Wu L."/>
            <person name="Ma J."/>
        </authorList>
    </citation>
    <scope>NUCLEOTIDE SEQUENCE [LARGE SCALE GENOMIC DNA]</scope>
    <source>
        <strain evidence="3">CCUG 57508</strain>
    </source>
</reference>
<accession>A0ABW3MQU8</accession>
<evidence type="ECO:0000313" key="3">
    <source>
        <dbReference type="Proteomes" id="UP001597046"/>
    </source>
</evidence>
<dbReference type="InterPro" id="IPR023393">
    <property type="entry name" value="START-like_dom_sf"/>
</dbReference>
<keyword evidence="3" id="KW-1185">Reference proteome</keyword>
<dbReference type="Pfam" id="PF03364">
    <property type="entry name" value="Polyketide_cyc"/>
    <property type="match status" value="1"/>
</dbReference>
<gene>
    <name evidence="2" type="ORF">ACFQ2V_01365</name>
</gene>
<dbReference type="InterPro" id="IPR005031">
    <property type="entry name" value="COQ10_START"/>
</dbReference>
<dbReference type="Gene3D" id="3.30.530.20">
    <property type="match status" value="1"/>
</dbReference>
<evidence type="ECO:0000313" key="2">
    <source>
        <dbReference type="EMBL" id="MFD1052938.1"/>
    </source>
</evidence>
<dbReference type="Proteomes" id="UP001597046">
    <property type="component" value="Unassembled WGS sequence"/>
</dbReference>
<name>A0ABW3MQU8_9MICO</name>
<protein>
    <submittedName>
        <fullName evidence="2">SRPBCC family protein</fullName>
    </submittedName>
</protein>
<sequence>MEAPASRVWDILSDAARRPEWTPSVRG</sequence>
<dbReference type="EMBL" id="JBHTKH010000001">
    <property type="protein sequence ID" value="MFD1052938.1"/>
    <property type="molecule type" value="Genomic_DNA"/>
</dbReference>
<dbReference type="SUPFAM" id="SSF55961">
    <property type="entry name" value="Bet v1-like"/>
    <property type="match status" value="1"/>
</dbReference>
<proteinExistence type="predicted"/>
<organism evidence="2 3">
    <name type="scientific">Terrabacter terrigena</name>
    <dbReference type="NCBI Taxonomy" id="574718"/>
    <lineage>
        <taxon>Bacteria</taxon>
        <taxon>Bacillati</taxon>
        <taxon>Actinomycetota</taxon>
        <taxon>Actinomycetes</taxon>
        <taxon>Micrococcales</taxon>
        <taxon>Intrasporangiaceae</taxon>
        <taxon>Terrabacter</taxon>
    </lineage>
</organism>
<feature type="domain" description="Coenzyme Q-binding protein COQ10 START" evidence="1">
    <location>
        <begin position="1"/>
        <end position="26"/>
    </location>
</feature>
<dbReference type="RefSeq" id="WP_386051025.1">
    <property type="nucleotide sequence ID" value="NZ_JBHTKH010000001.1"/>
</dbReference>